<evidence type="ECO:0000313" key="5">
    <source>
        <dbReference type="EMBL" id="CAD7646537.1"/>
    </source>
</evidence>
<feature type="region of interest" description="Disordered" evidence="4">
    <location>
        <begin position="52"/>
        <end position="82"/>
    </location>
</feature>
<dbReference type="GO" id="GO:0005634">
    <property type="term" value="C:nucleus"/>
    <property type="evidence" value="ECO:0007669"/>
    <property type="project" value="TreeGrafter"/>
</dbReference>
<dbReference type="Gene3D" id="3.30.40.10">
    <property type="entry name" value="Zinc/RING finger domain, C3HC4 (zinc finger)"/>
    <property type="match status" value="1"/>
</dbReference>
<keyword evidence="6" id="KW-1185">Reference proteome</keyword>
<proteinExistence type="predicted"/>
<accession>A0A7R9LTR0</accession>
<name>A0A7R9LTR0_9ACAR</name>
<dbReference type="EMBL" id="CAJPIZ010037157">
    <property type="protein sequence ID" value="CAG2121082.1"/>
    <property type="molecule type" value="Genomic_DNA"/>
</dbReference>
<dbReference type="PANTHER" id="PTHR46453">
    <property type="entry name" value="PROTEIN KINASE C-BINDING PROTEIN 1"/>
    <property type="match status" value="1"/>
</dbReference>
<evidence type="ECO:0000256" key="1">
    <source>
        <dbReference type="ARBA" id="ARBA00022723"/>
    </source>
</evidence>
<reference evidence="5" key="1">
    <citation type="submission" date="2020-11" db="EMBL/GenBank/DDBJ databases">
        <authorList>
            <person name="Tran Van P."/>
        </authorList>
    </citation>
    <scope>NUCLEOTIDE SEQUENCE</scope>
</reference>
<gene>
    <name evidence="5" type="ORF">OSB1V03_LOCUS21028</name>
</gene>
<dbReference type="GO" id="GO:0003714">
    <property type="term" value="F:transcription corepressor activity"/>
    <property type="evidence" value="ECO:0007669"/>
    <property type="project" value="TreeGrafter"/>
</dbReference>
<feature type="compositionally biased region" description="Low complexity" evidence="4">
    <location>
        <begin position="59"/>
        <end position="69"/>
    </location>
</feature>
<dbReference type="AlphaFoldDB" id="A0A7R9LTR0"/>
<keyword evidence="2" id="KW-0863">Zinc-finger</keyword>
<dbReference type="GO" id="GO:0005737">
    <property type="term" value="C:cytoplasm"/>
    <property type="evidence" value="ECO:0007669"/>
    <property type="project" value="TreeGrafter"/>
</dbReference>
<dbReference type="PANTHER" id="PTHR46453:SF5">
    <property type="entry name" value="PROTEIN KINASE C-BINDING PROTEIN 1 ISOFORM X1"/>
    <property type="match status" value="1"/>
</dbReference>
<keyword evidence="1" id="KW-0479">Metal-binding</keyword>
<keyword evidence="3" id="KW-0862">Zinc</keyword>
<evidence type="ECO:0000256" key="4">
    <source>
        <dbReference type="SAM" id="MobiDB-lite"/>
    </source>
</evidence>
<organism evidence="5">
    <name type="scientific">Medioppia subpectinata</name>
    <dbReference type="NCBI Taxonomy" id="1979941"/>
    <lineage>
        <taxon>Eukaryota</taxon>
        <taxon>Metazoa</taxon>
        <taxon>Ecdysozoa</taxon>
        <taxon>Arthropoda</taxon>
        <taxon>Chelicerata</taxon>
        <taxon>Arachnida</taxon>
        <taxon>Acari</taxon>
        <taxon>Acariformes</taxon>
        <taxon>Sarcoptiformes</taxon>
        <taxon>Oribatida</taxon>
        <taxon>Brachypylina</taxon>
        <taxon>Oppioidea</taxon>
        <taxon>Oppiidae</taxon>
        <taxon>Medioppia</taxon>
    </lineage>
</organism>
<protein>
    <recommendedName>
        <fullName evidence="7">Zinc finger protein</fullName>
    </recommendedName>
</protein>
<dbReference type="InterPro" id="IPR013083">
    <property type="entry name" value="Znf_RING/FYVE/PHD"/>
</dbReference>
<evidence type="ECO:0000256" key="3">
    <source>
        <dbReference type="ARBA" id="ARBA00022833"/>
    </source>
</evidence>
<feature type="non-terminal residue" evidence="5">
    <location>
        <position position="152"/>
    </location>
</feature>
<dbReference type="SUPFAM" id="SSF57903">
    <property type="entry name" value="FYVE/PHD zinc finger"/>
    <property type="match status" value="1"/>
</dbReference>
<evidence type="ECO:0000313" key="6">
    <source>
        <dbReference type="Proteomes" id="UP000759131"/>
    </source>
</evidence>
<dbReference type="OrthoDB" id="298344at2759"/>
<dbReference type="Proteomes" id="UP000759131">
    <property type="component" value="Unassembled WGS sequence"/>
</dbReference>
<evidence type="ECO:0008006" key="7">
    <source>
        <dbReference type="Google" id="ProtNLM"/>
    </source>
</evidence>
<feature type="region of interest" description="Disordered" evidence="4">
    <location>
        <begin position="1"/>
        <end position="22"/>
    </location>
</feature>
<sequence length="152" mass="16915">MDDSMDGMEDNSGGDRMDTNGGRVDDNCLQAFLAIDTDQEMDNNFADNLHLKSRRKSLSSKNSIKSNSSDGKHSVKSVVSEKGANRSQTVFLAIKDTYCWDCHKSGVDFSCKACLRSYHQKCSSLKRSPSAVDNRLCPECTDIMKAEEETNR</sequence>
<feature type="compositionally biased region" description="Basic and acidic residues" evidence="4">
    <location>
        <begin position="13"/>
        <end position="22"/>
    </location>
</feature>
<dbReference type="EMBL" id="OC891732">
    <property type="protein sequence ID" value="CAD7646537.1"/>
    <property type="molecule type" value="Genomic_DNA"/>
</dbReference>
<dbReference type="InterPro" id="IPR011011">
    <property type="entry name" value="Znf_FYVE_PHD"/>
</dbReference>
<dbReference type="GO" id="GO:0008270">
    <property type="term" value="F:zinc ion binding"/>
    <property type="evidence" value="ECO:0007669"/>
    <property type="project" value="UniProtKB-KW"/>
</dbReference>
<evidence type="ECO:0000256" key="2">
    <source>
        <dbReference type="ARBA" id="ARBA00022771"/>
    </source>
</evidence>